<gene>
    <name evidence="1" type="ORF">ACFQBM_16150</name>
</gene>
<accession>A0ABW1YQB4</accession>
<evidence type="ECO:0000313" key="1">
    <source>
        <dbReference type="EMBL" id="MFC6634821.1"/>
    </source>
</evidence>
<dbReference type="EMBL" id="JBHSVR010000001">
    <property type="protein sequence ID" value="MFC6634821.1"/>
    <property type="molecule type" value="Genomic_DNA"/>
</dbReference>
<proteinExistence type="predicted"/>
<organism evidence="1 2">
    <name type="scientific">Microbulbifer taiwanensis</name>
    <dbReference type="NCBI Taxonomy" id="986746"/>
    <lineage>
        <taxon>Bacteria</taxon>
        <taxon>Pseudomonadati</taxon>
        <taxon>Pseudomonadota</taxon>
        <taxon>Gammaproteobacteria</taxon>
        <taxon>Cellvibrionales</taxon>
        <taxon>Microbulbiferaceae</taxon>
        <taxon>Microbulbifer</taxon>
    </lineage>
</organism>
<protein>
    <submittedName>
        <fullName evidence="1">Uncharacterized protein</fullName>
    </submittedName>
</protein>
<sequence>MIVGSGNDKQVNRVIINSAFLAATWPMFVWAHHNDESTLEIRRADPIYIAAWNGSGGLTGEDDYCIRSFERIRGHGSQNGRYPRDYDVAAYGDSYIDGDGDFALENGSGEQLKVSLSWRGNSTGGSFVTLRPNETSGDVTSRQNGAVRCNDSDAAATIRIDISAATLASASAGTYAATFRIDAWQFDDDGSRYPSSGPIYQSFTVTLPELVQITNLDNIDLGSFDGVSDIIEGDDICIFRNGFGNFRIKANGGPGDGDPFLLSNGTSQIPYQVALKDDSMPDPISVTEAQWLGGLMGHGSKDCGGGNNTNASVQVTTLASDMATATSGSYLGTLYLTVEPE</sequence>
<dbReference type="RefSeq" id="WP_193191416.1">
    <property type="nucleotide sequence ID" value="NZ_JACZFR010000018.1"/>
</dbReference>
<comment type="caution">
    <text evidence="1">The sequence shown here is derived from an EMBL/GenBank/DDBJ whole genome shotgun (WGS) entry which is preliminary data.</text>
</comment>
<name>A0ABW1YQB4_9GAMM</name>
<evidence type="ECO:0000313" key="2">
    <source>
        <dbReference type="Proteomes" id="UP001596425"/>
    </source>
</evidence>
<dbReference type="Proteomes" id="UP001596425">
    <property type="component" value="Unassembled WGS sequence"/>
</dbReference>
<reference evidence="2" key="1">
    <citation type="journal article" date="2019" name="Int. J. Syst. Evol. Microbiol.">
        <title>The Global Catalogue of Microorganisms (GCM) 10K type strain sequencing project: providing services to taxonomists for standard genome sequencing and annotation.</title>
        <authorList>
            <consortium name="The Broad Institute Genomics Platform"/>
            <consortium name="The Broad Institute Genome Sequencing Center for Infectious Disease"/>
            <person name="Wu L."/>
            <person name="Ma J."/>
        </authorList>
    </citation>
    <scope>NUCLEOTIDE SEQUENCE [LARGE SCALE GENOMIC DNA]</scope>
    <source>
        <strain evidence="2">CGMCC 1.13718</strain>
    </source>
</reference>
<keyword evidence="2" id="KW-1185">Reference proteome</keyword>